<dbReference type="InterPro" id="IPR055128">
    <property type="entry name" value="HypF_C_2"/>
</dbReference>
<dbReference type="Gene3D" id="3.30.110.120">
    <property type="match status" value="1"/>
</dbReference>
<dbReference type="InterPro" id="IPR036046">
    <property type="entry name" value="Acylphosphatase-like_dom_sf"/>
</dbReference>
<feature type="domain" description="Acylphosphatase-like" evidence="11">
    <location>
        <begin position="10"/>
        <end position="99"/>
    </location>
</feature>
<keyword evidence="5" id="KW-0863">Zinc-finger</keyword>
<evidence type="ECO:0000256" key="8">
    <source>
        <dbReference type="PIRNR" id="PIRNR006256"/>
    </source>
</evidence>
<evidence type="ECO:0000256" key="10">
    <source>
        <dbReference type="SAM" id="MobiDB-lite"/>
    </source>
</evidence>
<evidence type="ECO:0000313" key="14">
    <source>
        <dbReference type="Proteomes" id="UP000182829"/>
    </source>
</evidence>
<evidence type="ECO:0000256" key="7">
    <source>
        <dbReference type="ARBA" id="ARBA00048220"/>
    </source>
</evidence>
<sequence>MTTESADRRRVEVTVTGVVQAVGFRPFVYRRATTHDLTGTVRNTGDAGVEIELEGRSDDVESFLSDLRERPPPLAVVESVTVEEADPVGESESEFVIEPSTDGDGGSGTIPPDTGICETCLEDIRDPDSRYHRYWATACVDCGPRYTVIESLPYDRPRTTMDEFPMCTACREEYEDPMDRRYHAQTTACPECGPSLSLLDDDRGELATDEEAIAATTDRLANGELVAIRGIGGTHLACLATDETAIERLRDRTGRPAKPFALMASSLDDVESFAAVDDREQSLLTDVRRPIVVLETERDDAWLEAVAPGLHTVGVMLPYAGLHHLLFDELDDPLVMTSANLPGQPMATTVDAIYEQLEGVIDAALVHDREITARCDDSVVRVVDDDRRFLRRSRGWVPRPLPRPDSGPEVLALGAEFDNVVALARDADVVPSQHLGDVDGPATEAFLRETTDHLTELFGVEPSVVACDRHPGFRTTELAATVADDLEVDAPVRVQHHHAHAAGLLAEHDRDQAVVVVADGTGYGSDGTIWGGEVLSVTPASFDRVGGLDTFQLPGGESAIRRPARILASLLQDDERIDELLVDRTPLDEDAARTVRESVAADVNAPETTSAGRFLDASSALLDVCSHRRYQGEPALQLEAAAADADPVDIDVPYTERDGRQVVDVAALVQAIDDMRDTHSRHRLAATAQETLARGLGTIAARAATDRGIDAVGFTGGVAYNEAISRTIRATVESHDLDYLAPDRVPPGDAGIAYGQTVVAANRVE</sequence>
<name>A0A1I3SZI7_9EURY</name>
<dbReference type="InterPro" id="IPR001792">
    <property type="entry name" value="Acylphosphatase-like_dom"/>
</dbReference>
<feature type="active site" evidence="9">
    <location>
        <position position="43"/>
    </location>
</feature>
<dbReference type="PANTHER" id="PTHR42959">
    <property type="entry name" value="CARBAMOYLTRANSFERASE"/>
    <property type="match status" value="1"/>
</dbReference>
<evidence type="ECO:0000259" key="11">
    <source>
        <dbReference type="PROSITE" id="PS51160"/>
    </source>
</evidence>
<dbReference type="GO" id="GO:0003998">
    <property type="term" value="F:acylphosphatase activity"/>
    <property type="evidence" value="ECO:0007669"/>
    <property type="project" value="UniProtKB-EC"/>
</dbReference>
<dbReference type="SUPFAM" id="SSF55821">
    <property type="entry name" value="YrdC/RibB"/>
    <property type="match status" value="1"/>
</dbReference>
<dbReference type="PIRSF" id="PIRSF006256">
    <property type="entry name" value="CMPcnvr_hdrg_mat"/>
    <property type="match status" value="1"/>
</dbReference>
<evidence type="ECO:0000256" key="5">
    <source>
        <dbReference type="ARBA" id="ARBA00022771"/>
    </source>
</evidence>
<organism evidence="13 14">
    <name type="scientific">Natronobacterium gregoryi</name>
    <dbReference type="NCBI Taxonomy" id="44930"/>
    <lineage>
        <taxon>Archaea</taxon>
        <taxon>Methanobacteriati</taxon>
        <taxon>Methanobacteriota</taxon>
        <taxon>Stenosarchaea group</taxon>
        <taxon>Halobacteria</taxon>
        <taxon>Halobacteriales</taxon>
        <taxon>Natrialbaceae</taxon>
        <taxon>Natronobacterium</taxon>
    </lineage>
</organism>
<evidence type="ECO:0000256" key="1">
    <source>
        <dbReference type="ARBA" id="ARBA00004711"/>
    </source>
</evidence>
<feature type="region of interest" description="Disordered" evidence="10">
    <location>
        <begin position="85"/>
        <end position="111"/>
    </location>
</feature>
<dbReference type="InterPro" id="IPR017945">
    <property type="entry name" value="DHBP_synth_RibB-like_a/b_dom"/>
</dbReference>
<dbReference type="GO" id="GO:0051604">
    <property type="term" value="P:protein maturation"/>
    <property type="evidence" value="ECO:0007669"/>
    <property type="project" value="TreeGrafter"/>
</dbReference>
<evidence type="ECO:0000256" key="6">
    <source>
        <dbReference type="ARBA" id="ARBA00022833"/>
    </source>
</evidence>
<dbReference type="OMA" id="DRENTSM"/>
<dbReference type="OrthoDB" id="371970at2157"/>
<dbReference type="Pfam" id="PF01300">
    <property type="entry name" value="Sua5_yciO_yrdC"/>
    <property type="match status" value="1"/>
</dbReference>
<comment type="catalytic activity">
    <reaction evidence="9">
        <text>an acyl phosphate + H2O = a carboxylate + phosphate + H(+)</text>
        <dbReference type="Rhea" id="RHEA:14965"/>
        <dbReference type="ChEBI" id="CHEBI:15377"/>
        <dbReference type="ChEBI" id="CHEBI:15378"/>
        <dbReference type="ChEBI" id="CHEBI:29067"/>
        <dbReference type="ChEBI" id="CHEBI:43474"/>
        <dbReference type="ChEBI" id="CHEBI:59918"/>
        <dbReference type="EC" id="3.6.1.7"/>
    </reaction>
</comment>
<dbReference type="EMBL" id="FORO01000050">
    <property type="protein sequence ID" value="SFJ63860.1"/>
    <property type="molecule type" value="Genomic_DNA"/>
</dbReference>
<dbReference type="Pfam" id="PF22521">
    <property type="entry name" value="HypF_C_2"/>
    <property type="match status" value="1"/>
</dbReference>
<dbReference type="InterPro" id="IPR004421">
    <property type="entry name" value="Carbamoyltransferase_HypF"/>
</dbReference>
<comment type="catalytic activity">
    <reaction evidence="7">
        <text>C-terminal L-cysteinyl-[HypE protein] + carbamoyl phosphate + ATP + H2O = C-terminal S-carboxamide-L-cysteinyl-[HypE protein] + AMP + phosphate + diphosphate + H(+)</text>
        <dbReference type="Rhea" id="RHEA:55636"/>
        <dbReference type="Rhea" id="RHEA-COMP:14247"/>
        <dbReference type="Rhea" id="RHEA-COMP:14392"/>
        <dbReference type="ChEBI" id="CHEBI:15377"/>
        <dbReference type="ChEBI" id="CHEBI:15378"/>
        <dbReference type="ChEBI" id="CHEBI:30616"/>
        <dbReference type="ChEBI" id="CHEBI:33019"/>
        <dbReference type="ChEBI" id="CHEBI:43474"/>
        <dbReference type="ChEBI" id="CHEBI:58228"/>
        <dbReference type="ChEBI" id="CHEBI:76913"/>
        <dbReference type="ChEBI" id="CHEBI:139126"/>
        <dbReference type="ChEBI" id="CHEBI:456215"/>
    </reaction>
</comment>
<dbReference type="RefSeq" id="WP_015233568.1">
    <property type="nucleotide sequence ID" value="NZ_FORO01000050.1"/>
</dbReference>
<dbReference type="Gene3D" id="3.30.420.40">
    <property type="match status" value="1"/>
</dbReference>
<evidence type="ECO:0000256" key="9">
    <source>
        <dbReference type="PROSITE-ProRule" id="PRU00520"/>
    </source>
</evidence>
<dbReference type="GO" id="GO:0003725">
    <property type="term" value="F:double-stranded RNA binding"/>
    <property type="evidence" value="ECO:0007669"/>
    <property type="project" value="InterPro"/>
</dbReference>
<comment type="pathway">
    <text evidence="1">Protein modification; [NiFe] hydrogenase maturation.</text>
</comment>
<dbReference type="PROSITE" id="PS51160">
    <property type="entry name" value="ACYLPHOSPHATASE_3"/>
    <property type="match status" value="1"/>
</dbReference>
<keyword evidence="6" id="KW-0862">Zinc</keyword>
<evidence type="ECO:0000256" key="2">
    <source>
        <dbReference type="ARBA" id="ARBA00008097"/>
    </source>
</evidence>
<comment type="similarity">
    <text evidence="2 8">Belongs to the carbamoyltransferase HypF family.</text>
</comment>
<dbReference type="Gene3D" id="3.30.420.360">
    <property type="match status" value="1"/>
</dbReference>
<feature type="compositionally biased region" description="Acidic residues" evidence="10">
    <location>
        <begin position="85"/>
        <end position="95"/>
    </location>
</feature>
<dbReference type="SUPFAM" id="SSF53067">
    <property type="entry name" value="Actin-like ATPase domain"/>
    <property type="match status" value="1"/>
</dbReference>
<evidence type="ECO:0000256" key="4">
    <source>
        <dbReference type="ARBA" id="ARBA00022723"/>
    </source>
</evidence>
<keyword evidence="3" id="KW-0436">Ligase</keyword>
<protein>
    <recommendedName>
        <fullName evidence="8">Carbamoyltransferase</fullName>
        <ecNumber evidence="8">6.2.-.-</ecNumber>
    </recommendedName>
</protein>
<evidence type="ECO:0000313" key="13">
    <source>
        <dbReference type="EMBL" id="SFJ63860.1"/>
    </source>
</evidence>
<dbReference type="Proteomes" id="UP000182829">
    <property type="component" value="Unassembled WGS sequence"/>
</dbReference>
<gene>
    <name evidence="13" type="ORF">SAMN05443661_15012</name>
</gene>
<dbReference type="GO" id="GO:0008270">
    <property type="term" value="F:zinc ion binding"/>
    <property type="evidence" value="ECO:0007669"/>
    <property type="project" value="UniProtKB-KW"/>
</dbReference>
<dbReference type="SUPFAM" id="SSF54975">
    <property type="entry name" value="Acylphosphatase/BLUF domain-like"/>
    <property type="match status" value="1"/>
</dbReference>
<keyword evidence="4" id="KW-0479">Metal-binding</keyword>
<dbReference type="InterPro" id="IPR051060">
    <property type="entry name" value="Carbamoyltrans_HypF-like"/>
</dbReference>
<dbReference type="PANTHER" id="PTHR42959:SF1">
    <property type="entry name" value="CARBAMOYLTRANSFERASE HYPF"/>
    <property type="match status" value="1"/>
</dbReference>
<dbReference type="AlphaFoldDB" id="A0A1I3SZI7"/>
<feature type="domain" description="YrdC-like" evidence="12">
    <location>
        <begin position="210"/>
        <end position="395"/>
    </location>
</feature>
<dbReference type="UniPathway" id="UPA00335"/>
<dbReference type="GeneID" id="14208035"/>
<accession>A0A1I3SZI7</accession>
<dbReference type="NCBIfam" id="TIGR00143">
    <property type="entry name" value="hypF"/>
    <property type="match status" value="1"/>
</dbReference>
<proteinExistence type="inferred from homology"/>
<dbReference type="Pfam" id="PF00708">
    <property type="entry name" value="Acylphosphatase"/>
    <property type="match status" value="1"/>
</dbReference>
<evidence type="ECO:0000256" key="3">
    <source>
        <dbReference type="ARBA" id="ARBA00022598"/>
    </source>
</evidence>
<dbReference type="Gene3D" id="3.90.870.50">
    <property type="match status" value="1"/>
</dbReference>
<keyword evidence="9" id="KW-0378">Hydrolase</keyword>
<dbReference type="InterPro" id="IPR043129">
    <property type="entry name" value="ATPase_NBD"/>
</dbReference>
<dbReference type="InterPro" id="IPR006070">
    <property type="entry name" value="Sua5-like_dom"/>
</dbReference>
<dbReference type="GO" id="GO:0016874">
    <property type="term" value="F:ligase activity"/>
    <property type="evidence" value="ECO:0007669"/>
    <property type="project" value="UniProtKB-UniRule"/>
</dbReference>
<dbReference type="PROSITE" id="PS51163">
    <property type="entry name" value="YRDC"/>
    <property type="match status" value="1"/>
</dbReference>
<dbReference type="Pfam" id="PF17788">
    <property type="entry name" value="HypF_C"/>
    <property type="match status" value="1"/>
</dbReference>
<dbReference type="InterPro" id="IPR041440">
    <property type="entry name" value="HypF_C"/>
</dbReference>
<dbReference type="InterPro" id="IPR011125">
    <property type="entry name" value="Znf_HypF"/>
</dbReference>
<dbReference type="Pfam" id="PF07503">
    <property type="entry name" value="zf-HYPF"/>
    <property type="match status" value="2"/>
</dbReference>
<reference evidence="13 14" key="1">
    <citation type="submission" date="2016-10" db="EMBL/GenBank/DDBJ databases">
        <authorList>
            <person name="de Groot N.N."/>
        </authorList>
    </citation>
    <scope>NUCLEOTIDE SEQUENCE [LARGE SCALE GENOMIC DNA]</scope>
    <source>
        <strain evidence="13 14">SP2</strain>
    </source>
</reference>
<evidence type="ECO:0000259" key="12">
    <source>
        <dbReference type="PROSITE" id="PS51163"/>
    </source>
</evidence>
<dbReference type="GO" id="GO:0016743">
    <property type="term" value="F:carboxyl- or carbamoyltransferase activity"/>
    <property type="evidence" value="ECO:0007669"/>
    <property type="project" value="UniProtKB-UniRule"/>
</dbReference>
<dbReference type="EC" id="6.2.-.-" evidence="8"/>
<feature type="active site" evidence="9">
    <location>
        <position position="25"/>
    </location>
</feature>